<accession>A0A9D9DH20</accession>
<dbReference type="AlphaFoldDB" id="A0A9D9DH20"/>
<organism evidence="1 2">
    <name type="scientific">Candidatus Onthovivens merdipullorum</name>
    <dbReference type="NCBI Taxonomy" id="2840889"/>
    <lineage>
        <taxon>Bacteria</taxon>
        <taxon>Bacillati</taxon>
        <taxon>Bacillota</taxon>
        <taxon>Bacilli</taxon>
        <taxon>Bacillales</taxon>
        <taxon>Candidatus Onthovivens</taxon>
    </lineage>
</organism>
<dbReference type="EMBL" id="JADIMY010000002">
    <property type="protein sequence ID" value="MBO8426971.1"/>
    <property type="molecule type" value="Genomic_DNA"/>
</dbReference>
<protein>
    <submittedName>
        <fullName evidence="1">Uncharacterized protein</fullName>
    </submittedName>
</protein>
<dbReference type="Proteomes" id="UP000823613">
    <property type="component" value="Unassembled WGS sequence"/>
</dbReference>
<reference evidence="1" key="2">
    <citation type="journal article" date="2021" name="PeerJ">
        <title>Extensive microbial diversity within the chicken gut microbiome revealed by metagenomics and culture.</title>
        <authorList>
            <person name="Gilroy R."/>
            <person name="Ravi A."/>
            <person name="Getino M."/>
            <person name="Pursley I."/>
            <person name="Horton D.L."/>
            <person name="Alikhan N.F."/>
            <person name="Baker D."/>
            <person name="Gharbi K."/>
            <person name="Hall N."/>
            <person name="Watson M."/>
            <person name="Adriaenssens E.M."/>
            <person name="Foster-Nyarko E."/>
            <person name="Jarju S."/>
            <person name="Secka A."/>
            <person name="Antonio M."/>
            <person name="Oren A."/>
            <person name="Chaudhuri R.R."/>
            <person name="La Ragione R."/>
            <person name="Hildebrand F."/>
            <person name="Pallen M.J."/>
        </authorList>
    </citation>
    <scope>NUCLEOTIDE SEQUENCE</scope>
    <source>
        <strain evidence="1">11159</strain>
    </source>
</reference>
<dbReference type="InterPro" id="IPR029040">
    <property type="entry name" value="RPABC4/Spt4"/>
</dbReference>
<reference evidence="1" key="1">
    <citation type="submission" date="2020-10" db="EMBL/GenBank/DDBJ databases">
        <authorList>
            <person name="Gilroy R."/>
        </authorList>
    </citation>
    <scope>NUCLEOTIDE SEQUENCE</scope>
    <source>
        <strain evidence="1">11159</strain>
    </source>
</reference>
<dbReference type="SUPFAM" id="SSF63393">
    <property type="entry name" value="RNA polymerase subunits"/>
    <property type="match status" value="1"/>
</dbReference>
<evidence type="ECO:0000313" key="1">
    <source>
        <dbReference type="EMBL" id="MBO8426971.1"/>
    </source>
</evidence>
<gene>
    <name evidence="1" type="ORF">IAC58_00165</name>
</gene>
<name>A0A9D9DH20_9BACL</name>
<proteinExistence type="predicted"/>
<comment type="caution">
    <text evidence="1">The sequence shown here is derived from an EMBL/GenBank/DDBJ whole genome shotgun (WGS) entry which is preliminary data.</text>
</comment>
<sequence length="77" mass="8758">MENVVCPHCGSNMIKSDFDYNQGISYYECDDCGNTFSDDDIVYCDECGDQVIESERIDYDGMVFCSKDCVGNYKKNC</sequence>
<dbReference type="Gene3D" id="2.20.28.10">
    <property type="match status" value="1"/>
</dbReference>
<evidence type="ECO:0000313" key="2">
    <source>
        <dbReference type="Proteomes" id="UP000823613"/>
    </source>
</evidence>